<evidence type="ECO:0000313" key="2">
    <source>
        <dbReference type="EMBL" id="HGM07344.1"/>
    </source>
</evidence>
<gene>
    <name evidence="2" type="ORF">ENU31_02920</name>
</gene>
<protein>
    <submittedName>
        <fullName evidence="2">Thioredoxin</fullName>
    </submittedName>
</protein>
<dbReference type="AlphaFoldDB" id="A0A7C4D3G1"/>
<sequence>MYTSNINDESDELNEILSRIASGMASNVSKIKTVEKSCCKAYLSKGAISVRTYDEFIQAVGICKVAFVLITTTVCPYCQLFKPIFAKVAKVYSDRAVFIEVNADYVPEIAMIFHVYSTPTTLVLHNGRLVDTVIGYIPYNSFENYVRETLYSIGCISS</sequence>
<dbReference type="GO" id="GO:0005737">
    <property type="term" value="C:cytoplasm"/>
    <property type="evidence" value="ECO:0007669"/>
    <property type="project" value="TreeGrafter"/>
</dbReference>
<reference evidence="2" key="1">
    <citation type="journal article" date="2020" name="mSystems">
        <title>Genome- and Community-Level Interaction Insights into Carbon Utilization and Element Cycling Functions of Hydrothermarchaeota in Hydrothermal Sediment.</title>
        <authorList>
            <person name="Zhou Z."/>
            <person name="Liu Y."/>
            <person name="Xu W."/>
            <person name="Pan J."/>
            <person name="Luo Z.H."/>
            <person name="Li M."/>
        </authorList>
    </citation>
    <scope>NUCLEOTIDE SEQUENCE [LARGE SCALE GENOMIC DNA]</scope>
    <source>
        <strain evidence="2">SpSt-658</strain>
    </source>
</reference>
<organism evidence="2">
    <name type="scientific">Ignisphaera aggregans</name>
    <dbReference type="NCBI Taxonomy" id="334771"/>
    <lineage>
        <taxon>Archaea</taxon>
        <taxon>Thermoproteota</taxon>
        <taxon>Thermoprotei</taxon>
        <taxon>Desulfurococcales</taxon>
        <taxon>Desulfurococcaceae</taxon>
        <taxon>Ignisphaera</taxon>
    </lineage>
</organism>
<dbReference type="SUPFAM" id="SSF52833">
    <property type="entry name" value="Thioredoxin-like"/>
    <property type="match status" value="1"/>
</dbReference>
<dbReference type="InterPro" id="IPR013766">
    <property type="entry name" value="Thioredoxin_domain"/>
</dbReference>
<dbReference type="EMBL" id="DTCA01000092">
    <property type="protein sequence ID" value="HGM07344.1"/>
    <property type="molecule type" value="Genomic_DNA"/>
</dbReference>
<comment type="caution">
    <text evidence="2">The sequence shown here is derived from an EMBL/GenBank/DDBJ whole genome shotgun (WGS) entry which is preliminary data.</text>
</comment>
<dbReference type="InterPro" id="IPR036249">
    <property type="entry name" value="Thioredoxin-like_sf"/>
</dbReference>
<name>A0A7C4D3G1_9CREN</name>
<dbReference type="Gene3D" id="3.40.30.10">
    <property type="entry name" value="Glutaredoxin"/>
    <property type="match status" value="1"/>
</dbReference>
<dbReference type="PANTHER" id="PTHR45663:SF11">
    <property type="entry name" value="GEO12009P1"/>
    <property type="match status" value="1"/>
</dbReference>
<dbReference type="GO" id="GO:0015035">
    <property type="term" value="F:protein-disulfide reductase activity"/>
    <property type="evidence" value="ECO:0007669"/>
    <property type="project" value="TreeGrafter"/>
</dbReference>
<dbReference type="CDD" id="cd02947">
    <property type="entry name" value="TRX_family"/>
    <property type="match status" value="1"/>
</dbReference>
<feature type="domain" description="Thioredoxin" evidence="1">
    <location>
        <begin position="53"/>
        <end position="147"/>
    </location>
</feature>
<dbReference type="Pfam" id="PF00085">
    <property type="entry name" value="Thioredoxin"/>
    <property type="match status" value="1"/>
</dbReference>
<evidence type="ECO:0000259" key="1">
    <source>
        <dbReference type="Pfam" id="PF00085"/>
    </source>
</evidence>
<proteinExistence type="predicted"/>
<accession>A0A7C4D3G1</accession>
<dbReference type="PANTHER" id="PTHR45663">
    <property type="entry name" value="GEO12009P1"/>
    <property type="match status" value="1"/>
</dbReference>